<evidence type="ECO:0000313" key="2">
    <source>
        <dbReference type="Proteomes" id="UP000006281"/>
    </source>
</evidence>
<name>K0KDE9_SACES</name>
<sequence length="115" mass="12643">MRSSSDCFRGSTTIQETIPAGRRWVMCTGRQMSTKPPGRPVEKPPVGCAPTLHRKLFERGSRKVLRYGRGRSAVVRGEYAVRPRGSAQFAIYADGPANRLGEAPCLDEDPGHSSR</sequence>
<dbReference type="EMBL" id="HE804045">
    <property type="protein sequence ID" value="CCH34563.1"/>
    <property type="molecule type" value="Genomic_DNA"/>
</dbReference>
<accession>K0KDE9</accession>
<dbReference type="AlphaFoldDB" id="K0KDE9"/>
<organism evidence="1 2">
    <name type="scientific">Saccharothrix espanaensis (strain ATCC 51144 / DSM 44229 / JCM 9112 / NBRC 15066 / NRRL 15764)</name>
    <dbReference type="NCBI Taxonomy" id="1179773"/>
    <lineage>
        <taxon>Bacteria</taxon>
        <taxon>Bacillati</taxon>
        <taxon>Actinomycetota</taxon>
        <taxon>Actinomycetes</taxon>
        <taxon>Pseudonocardiales</taxon>
        <taxon>Pseudonocardiaceae</taxon>
        <taxon>Saccharothrix</taxon>
    </lineage>
</organism>
<keyword evidence="2" id="KW-1185">Reference proteome</keyword>
<dbReference type="HOGENOM" id="CLU_2107250_0_0_11"/>
<reference evidence="1 2" key="1">
    <citation type="journal article" date="2012" name="BMC Genomics">
        <title>Complete genome sequence of Saccharothrix espanaensis DSM 44229T and comparison to the other completely sequenced Pseudonocardiaceae.</title>
        <authorList>
            <person name="Strobel T."/>
            <person name="Al-Dilaimi A."/>
            <person name="Blom J."/>
            <person name="Gessner A."/>
            <person name="Kalinowski J."/>
            <person name="Luzhetska M."/>
            <person name="Puhler A."/>
            <person name="Szczepanowski R."/>
            <person name="Bechthold A."/>
            <person name="Ruckert C."/>
        </authorList>
    </citation>
    <scope>NUCLEOTIDE SEQUENCE [LARGE SCALE GENOMIC DNA]</scope>
    <source>
        <strain evidence="2">ATCC 51144 / DSM 44229 / JCM 9112 / NBRC 15066 / NRRL 15764</strain>
    </source>
</reference>
<dbReference type="KEGG" id="sesp:BN6_73310"/>
<proteinExistence type="predicted"/>
<dbReference type="Proteomes" id="UP000006281">
    <property type="component" value="Chromosome"/>
</dbReference>
<gene>
    <name evidence="1" type="ordered locus">BN6_73310</name>
</gene>
<protein>
    <submittedName>
        <fullName evidence="1">Uncharacterized protein</fullName>
    </submittedName>
</protein>
<evidence type="ECO:0000313" key="1">
    <source>
        <dbReference type="EMBL" id="CCH34563.1"/>
    </source>
</evidence>